<dbReference type="RefSeq" id="WP_305012014.1">
    <property type="nucleotide sequence ID" value="NZ_JAUQSX010000006.1"/>
</dbReference>
<organism evidence="1 2">
    <name type="scientific">Hymenobacter mellowenesis</name>
    <dbReference type="NCBI Taxonomy" id="3063995"/>
    <lineage>
        <taxon>Bacteria</taxon>
        <taxon>Pseudomonadati</taxon>
        <taxon>Bacteroidota</taxon>
        <taxon>Cytophagia</taxon>
        <taxon>Cytophagales</taxon>
        <taxon>Hymenobacteraceae</taxon>
        <taxon>Hymenobacter</taxon>
    </lineage>
</organism>
<proteinExistence type="predicted"/>
<dbReference type="Gene3D" id="1.20.910.10">
    <property type="entry name" value="Heme oxygenase-like"/>
    <property type="match status" value="1"/>
</dbReference>
<evidence type="ECO:0000313" key="2">
    <source>
        <dbReference type="Proteomes" id="UP001167796"/>
    </source>
</evidence>
<dbReference type="SUPFAM" id="SSF48613">
    <property type="entry name" value="Heme oxygenase-like"/>
    <property type="match status" value="1"/>
</dbReference>
<name>A0ABT9AD50_9BACT</name>
<dbReference type="CDD" id="cd19166">
    <property type="entry name" value="HemeO-bac"/>
    <property type="match status" value="1"/>
</dbReference>
<reference evidence="1" key="1">
    <citation type="submission" date="2023-07" db="EMBL/GenBank/DDBJ databases">
        <authorList>
            <person name="Kim M.K."/>
        </authorList>
    </citation>
    <scope>NUCLEOTIDE SEQUENCE</scope>
    <source>
        <strain evidence="1">M29</strain>
    </source>
</reference>
<keyword evidence="2" id="KW-1185">Reference proteome</keyword>
<sequence>MSDVPSTPENPAALTILARLRAETRPYHDALEAGAFNESLRVGAPTAAGTAQFLERMYGFLQPYEAALRAHEGELGAAWELPQRYRAHLIPEDLGRSADDPGLPLCPTMPPLHTVPQLLGALYVMEGSTLGGQVINRQLERAGIPLRRYFSGYGERTGPMWKTFGQLLTAAATPATADEIVASAARTFQHLDAWINQP</sequence>
<gene>
    <name evidence="1" type="ORF">Q5H92_13290</name>
</gene>
<dbReference type="Proteomes" id="UP001167796">
    <property type="component" value="Unassembled WGS sequence"/>
</dbReference>
<dbReference type="InterPro" id="IPR016084">
    <property type="entry name" value="Haem_Oase-like_multi-hlx"/>
</dbReference>
<comment type="caution">
    <text evidence="1">The sequence shown here is derived from an EMBL/GenBank/DDBJ whole genome shotgun (WGS) entry which is preliminary data.</text>
</comment>
<evidence type="ECO:0000313" key="1">
    <source>
        <dbReference type="EMBL" id="MDO7847337.1"/>
    </source>
</evidence>
<protein>
    <submittedName>
        <fullName evidence="1">Biliverdin-producing heme oxygenase</fullName>
    </submittedName>
</protein>
<dbReference type="EMBL" id="JAUQSX010000006">
    <property type="protein sequence ID" value="MDO7847337.1"/>
    <property type="molecule type" value="Genomic_DNA"/>
</dbReference>
<accession>A0ABT9AD50</accession>